<keyword evidence="3" id="KW-1185">Reference proteome</keyword>
<evidence type="ECO:0000313" key="3">
    <source>
        <dbReference type="Proteomes" id="UP000654257"/>
    </source>
</evidence>
<gene>
    <name evidence="2" type="ORF">GCM10007304_44320</name>
</gene>
<dbReference type="Gene3D" id="3.30.750.24">
    <property type="entry name" value="STAS domain"/>
    <property type="match status" value="1"/>
</dbReference>
<organism evidence="2 3">
    <name type="scientific">Rhodococcoides trifolii</name>
    <dbReference type="NCBI Taxonomy" id="908250"/>
    <lineage>
        <taxon>Bacteria</taxon>
        <taxon>Bacillati</taxon>
        <taxon>Actinomycetota</taxon>
        <taxon>Actinomycetes</taxon>
        <taxon>Mycobacteriales</taxon>
        <taxon>Nocardiaceae</taxon>
        <taxon>Rhodococcoides</taxon>
    </lineage>
</organism>
<evidence type="ECO:0000259" key="1">
    <source>
        <dbReference type="PROSITE" id="PS50801"/>
    </source>
</evidence>
<dbReference type="InterPro" id="IPR002645">
    <property type="entry name" value="STAS_dom"/>
</dbReference>
<dbReference type="PROSITE" id="PS50801">
    <property type="entry name" value="STAS"/>
    <property type="match status" value="1"/>
</dbReference>
<feature type="domain" description="STAS" evidence="1">
    <location>
        <begin position="1"/>
        <end position="99"/>
    </location>
</feature>
<proteinExistence type="predicted"/>
<dbReference type="AlphaFoldDB" id="A0A917G6K0"/>
<evidence type="ECO:0000313" key="2">
    <source>
        <dbReference type="EMBL" id="GGG25624.1"/>
    </source>
</evidence>
<comment type="caution">
    <text evidence="2">The sequence shown here is derived from an EMBL/GenBank/DDBJ whole genome shotgun (WGS) entry which is preliminary data.</text>
</comment>
<dbReference type="EMBL" id="BMCU01000006">
    <property type="protein sequence ID" value="GGG25624.1"/>
    <property type="molecule type" value="Genomic_DNA"/>
</dbReference>
<dbReference type="PANTHER" id="PTHR35526:SF3">
    <property type="entry name" value="ANTI-SIGMA-F FACTOR RSBW"/>
    <property type="match status" value="1"/>
</dbReference>
<reference evidence="2" key="2">
    <citation type="submission" date="2020-09" db="EMBL/GenBank/DDBJ databases">
        <authorList>
            <person name="Sun Q."/>
            <person name="Sedlacek I."/>
        </authorList>
    </citation>
    <scope>NUCLEOTIDE SEQUENCE</scope>
    <source>
        <strain evidence="2">CCM 7905</strain>
    </source>
</reference>
<dbReference type="InterPro" id="IPR036890">
    <property type="entry name" value="HATPase_C_sf"/>
</dbReference>
<sequence>MLTVRGVLDASTYLQVRSLVVKASTDSVTAVVVDIDGVAAPSGSAWAVLTSSSWLIRQWPGIPLLIVSSSADRRAELVRNGVTRYVTVHPTLGCALASVVDERERTSTRLRARFAAPRATPIVAVARREVMHTLNEWGREDYVTCAACVATVLVHNVLRHTDSDLDLRVEAHNDVVTVAVHDGNPAPATIHEAVGPAAPRVSGLAVVSALTRSWGNVCSDVGKTVWAVIGPENCGALDDGA</sequence>
<reference evidence="2" key="1">
    <citation type="journal article" date="2014" name="Int. J. Syst. Evol. Microbiol.">
        <title>Complete genome sequence of Corynebacterium casei LMG S-19264T (=DSM 44701T), isolated from a smear-ripened cheese.</title>
        <authorList>
            <consortium name="US DOE Joint Genome Institute (JGI-PGF)"/>
            <person name="Walter F."/>
            <person name="Albersmeier A."/>
            <person name="Kalinowski J."/>
            <person name="Ruckert C."/>
        </authorList>
    </citation>
    <scope>NUCLEOTIDE SEQUENCE</scope>
    <source>
        <strain evidence="2">CCM 7905</strain>
    </source>
</reference>
<dbReference type="Gene3D" id="3.30.565.10">
    <property type="entry name" value="Histidine kinase-like ATPase, C-terminal domain"/>
    <property type="match status" value="1"/>
</dbReference>
<dbReference type="InterPro" id="IPR050267">
    <property type="entry name" value="Anti-sigma-factor_SerPK"/>
</dbReference>
<protein>
    <submittedName>
        <fullName evidence="2">Sulfate transporter</fullName>
    </submittedName>
</protein>
<dbReference type="PANTHER" id="PTHR35526">
    <property type="entry name" value="ANTI-SIGMA-F FACTOR RSBW-RELATED"/>
    <property type="match status" value="1"/>
</dbReference>
<dbReference type="InterPro" id="IPR036513">
    <property type="entry name" value="STAS_dom_sf"/>
</dbReference>
<dbReference type="Proteomes" id="UP000654257">
    <property type="component" value="Unassembled WGS sequence"/>
</dbReference>
<name>A0A917G6K0_9NOCA</name>
<accession>A0A917G6K0</accession>
<dbReference type="SUPFAM" id="SSF52091">
    <property type="entry name" value="SpoIIaa-like"/>
    <property type="match status" value="1"/>
</dbReference>